<accession>A0ABS7YKE7</accession>
<dbReference type="PRINTS" id="PR00046">
    <property type="entry name" value="SIGMA70FCT"/>
</dbReference>
<keyword evidence="3" id="KW-0238">DNA-binding</keyword>
<keyword evidence="2" id="KW-0731">Sigma factor</keyword>
<dbReference type="Proteomes" id="UP001199044">
    <property type="component" value="Unassembled WGS sequence"/>
</dbReference>
<protein>
    <submittedName>
        <fullName evidence="6">Sigma-70 family RNA polymerase sigma factor</fullName>
    </submittedName>
</protein>
<evidence type="ECO:0000256" key="1">
    <source>
        <dbReference type="ARBA" id="ARBA00023015"/>
    </source>
</evidence>
<keyword evidence="7" id="KW-1185">Reference proteome</keyword>
<organism evidence="6 7">
    <name type="scientific">Vibrio tritonius</name>
    <dbReference type="NCBI Taxonomy" id="1435069"/>
    <lineage>
        <taxon>Bacteria</taxon>
        <taxon>Pseudomonadati</taxon>
        <taxon>Pseudomonadota</taxon>
        <taxon>Gammaproteobacteria</taxon>
        <taxon>Vibrionales</taxon>
        <taxon>Vibrionaceae</taxon>
        <taxon>Vibrio</taxon>
    </lineage>
</organism>
<dbReference type="InterPro" id="IPR013324">
    <property type="entry name" value="RNA_pol_sigma_r3/r4-like"/>
</dbReference>
<dbReference type="SUPFAM" id="SSF88659">
    <property type="entry name" value="Sigma3 and sigma4 domains of RNA polymerase sigma factors"/>
    <property type="match status" value="1"/>
</dbReference>
<comment type="caution">
    <text evidence="6">The sequence shown here is derived from an EMBL/GenBank/DDBJ whole genome shotgun (WGS) entry which is preliminary data.</text>
</comment>
<evidence type="ECO:0000313" key="7">
    <source>
        <dbReference type="Proteomes" id="UP001199044"/>
    </source>
</evidence>
<dbReference type="Gene3D" id="1.10.10.10">
    <property type="entry name" value="Winged helix-like DNA-binding domain superfamily/Winged helix DNA-binding domain"/>
    <property type="match status" value="1"/>
</dbReference>
<dbReference type="InterPro" id="IPR013325">
    <property type="entry name" value="RNA_pol_sigma_r2"/>
</dbReference>
<dbReference type="Pfam" id="PF04545">
    <property type="entry name" value="Sigma70_r4"/>
    <property type="match status" value="1"/>
</dbReference>
<proteinExistence type="predicted"/>
<dbReference type="Gene3D" id="1.20.120.1810">
    <property type="match status" value="1"/>
</dbReference>
<feature type="domain" description="RNA polymerase sigma-70 region 4" evidence="5">
    <location>
        <begin position="187"/>
        <end position="239"/>
    </location>
</feature>
<dbReference type="InterPro" id="IPR000943">
    <property type="entry name" value="RNA_pol_sigma70"/>
</dbReference>
<dbReference type="EMBL" id="JAIWIU010000048">
    <property type="protein sequence ID" value="MCA2016135.1"/>
    <property type="molecule type" value="Genomic_DNA"/>
</dbReference>
<name>A0ABS7YKE7_9VIBR</name>
<dbReference type="RefSeq" id="WP_225250263.1">
    <property type="nucleotide sequence ID" value="NZ_JAIWIU010000048.1"/>
</dbReference>
<dbReference type="InterPro" id="IPR014284">
    <property type="entry name" value="RNA_pol_sigma-70_dom"/>
</dbReference>
<evidence type="ECO:0000313" key="6">
    <source>
        <dbReference type="EMBL" id="MCA2016135.1"/>
    </source>
</evidence>
<keyword evidence="4" id="KW-0804">Transcription</keyword>
<evidence type="ECO:0000256" key="4">
    <source>
        <dbReference type="ARBA" id="ARBA00023163"/>
    </source>
</evidence>
<dbReference type="CDD" id="cd06171">
    <property type="entry name" value="Sigma70_r4"/>
    <property type="match status" value="1"/>
</dbReference>
<sequence length="254" mass="28796">MQQQDCEILKAQSGDRGALTHVVCSNLKLIIKPAKKAVTLHYPISEALAAGIIGLGKACLTFKVNRNIQFVTHAVPAIIDEIQNEQFQTRSPLSIPNYLHKRFNLVYYAGKHLERMGKDTSNSAKAEFIGQNSSSWQPTTQQVSLVEALYGSQIEQECNIEWVTENAITQDESLYESEMHRKLQQLFGTLTATEKRVLLCRFGWGRQKEATLKEIGTELGVSEERVHAIIKNCLRKLRAGFCRLDINDYKREEE</sequence>
<keyword evidence="1" id="KW-0805">Transcription regulation</keyword>
<reference evidence="7" key="1">
    <citation type="submission" date="2023-07" db="EMBL/GenBank/DDBJ databases">
        <title>Molecular identification of indigenous halophilic bacteria isolated from red sea cost, biodegradation of synthetic dyes and assessment of degraded metabolite toxicity.</title>
        <authorList>
            <person name="Chaieb K."/>
            <person name="Altayb H.N."/>
        </authorList>
    </citation>
    <scope>NUCLEOTIDE SEQUENCE [LARGE SCALE GENOMIC DNA]</scope>
    <source>
        <strain evidence="7">K20</strain>
    </source>
</reference>
<dbReference type="PANTHER" id="PTHR30603:SF60">
    <property type="entry name" value="RNA POLYMERASE SIGMA FACTOR RPOD"/>
    <property type="match status" value="1"/>
</dbReference>
<dbReference type="InterPro" id="IPR050239">
    <property type="entry name" value="Sigma-70_RNA_pol_init_factors"/>
</dbReference>
<dbReference type="SUPFAM" id="SSF88946">
    <property type="entry name" value="Sigma2 domain of RNA polymerase sigma factors"/>
    <property type="match status" value="1"/>
</dbReference>
<dbReference type="NCBIfam" id="TIGR02937">
    <property type="entry name" value="sigma70-ECF"/>
    <property type="match status" value="1"/>
</dbReference>
<gene>
    <name evidence="6" type="ORF">LDJ79_08435</name>
</gene>
<evidence type="ECO:0000259" key="5">
    <source>
        <dbReference type="Pfam" id="PF04545"/>
    </source>
</evidence>
<dbReference type="InterPro" id="IPR036388">
    <property type="entry name" value="WH-like_DNA-bd_sf"/>
</dbReference>
<dbReference type="PANTHER" id="PTHR30603">
    <property type="entry name" value="RNA POLYMERASE SIGMA FACTOR RPO"/>
    <property type="match status" value="1"/>
</dbReference>
<evidence type="ECO:0000256" key="2">
    <source>
        <dbReference type="ARBA" id="ARBA00023082"/>
    </source>
</evidence>
<evidence type="ECO:0000256" key="3">
    <source>
        <dbReference type="ARBA" id="ARBA00023125"/>
    </source>
</evidence>
<dbReference type="InterPro" id="IPR007630">
    <property type="entry name" value="RNA_pol_sigma70_r4"/>
</dbReference>